<keyword evidence="4" id="KW-1185">Reference proteome</keyword>
<dbReference type="NCBIfam" id="TIGR02580">
    <property type="entry name" value="cas_RAMP_Cmr4"/>
    <property type="match status" value="1"/>
</dbReference>
<proteinExistence type="predicted"/>
<evidence type="ECO:0000313" key="4">
    <source>
        <dbReference type="Proteomes" id="UP000239706"/>
    </source>
</evidence>
<dbReference type="PANTHER" id="PTHR36700:SF1">
    <property type="entry name" value="CRISPR SYSTEM CMR SUBUNIT CMR4"/>
    <property type="match status" value="1"/>
</dbReference>
<accession>A0A2T0B220</accession>
<dbReference type="EMBL" id="PVXO01000054">
    <property type="protein sequence ID" value="PRR77939.1"/>
    <property type="molecule type" value="Genomic_DNA"/>
</dbReference>
<keyword evidence="1" id="KW-0051">Antiviral defense</keyword>
<dbReference type="Pfam" id="PF03787">
    <property type="entry name" value="RAMPs"/>
    <property type="match status" value="1"/>
</dbReference>
<evidence type="ECO:0000256" key="1">
    <source>
        <dbReference type="ARBA" id="ARBA00023118"/>
    </source>
</evidence>
<organism evidence="3 4">
    <name type="scientific">Clostridium liquoris</name>
    <dbReference type="NCBI Taxonomy" id="1289519"/>
    <lineage>
        <taxon>Bacteria</taxon>
        <taxon>Bacillati</taxon>
        <taxon>Bacillota</taxon>
        <taxon>Clostridia</taxon>
        <taxon>Eubacteriales</taxon>
        <taxon>Clostridiaceae</taxon>
        <taxon>Clostridium</taxon>
    </lineage>
</organism>
<feature type="domain" description="CRISPR type III-associated protein" evidence="2">
    <location>
        <begin position="8"/>
        <end position="263"/>
    </location>
</feature>
<name>A0A2T0B220_9CLOT</name>
<dbReference type="AlphaFoldDB" id="A0A2T0B220"/>
<evidence type="ECO:0000313" key="3">
    <source>
        <dbReference type="EMBL" id="PRR77939.1"/>
    </source>
</evidence>
<dbReference type="Proteomes" id="UP000239706">
    <property type="component" value="Unassembled WGS sequence"/>
</dbReference>
<dbReference type="InterPro" id="IPR013410">
    <property type="entry name" value="CRISPR-assoc_RAMP_Cmr4"/>
</dbReference>
<dbReference type="GO" id="GO:0051607">
    <property type="term" value="P:defense response to virus"/>
    <property type="evidence" value="ECO:0007669"/>
    <property type="project" value="UniProtKB-KW"/>
</dbReference>
<sequence length="271" mass="30940">MDNFKLYKIRCLTNMHVGNGDASYTLIDNQVQKDAITGFPVINSSSLKGSLKNFLGDKCDIDEINNIFGDNMEGIGQYKIFPGMLLSIPLRSNKKPFFRATCPRIIKDFIDFVSNFQYRLDYMGDLEKIQKLVGENKNSISVIKCFNEDIEDDKDLRVEGFRSDLKDGLDIENNQKITSLFGENLIIVDDRTFLNIVSELPIIARNKLDNGESENLWYEEIVPRETRFYFGVMCGKKHVNKFEKIKGHPIQIGGNATIGYGYCNITSINEK</sequence>
<reference evidence="3 4" key="1">
    <citation type="submission" date="2018-03" db="EMBL/GenBank/DDBJ databases">
        <title>Genome sequence of Clostridium liquoris DSM 100320.</title>
        <authorList>
            <person name="Poehlein A."/>
            <person name="Daniel R."/>
        </authorList>
    </citation>
    <scope>NUCLEOTIDE SEQUENCE [LARGE SCALE GENOMIC DNA]</scope>
    <source>
        <strain evidence="3 4">DSM 100320</strain>
    </source>
</reference>
<evidence type="ECO:0000259" key="2">
    <source>
        <dbReference type="Pfam" id="PF03787"/>
    </source>
</evidence>
<dbReference type="PANTHER" id="PTHR36700">
    <property type="entry name" value="CRISPR SYSTEM CMR SUBUNIT CMR4"/>
    <property type="match status" value="1"/>
</dbReference>
<dbReference type="RefSeq" id="WP_106064114.1">
    <property type="nucleotide sequence ID" value="NZ_PVXO01000054.1"/>
</dbReference>
<protein>
    <submittedName>
        <fullName evidence="3">RAMP superfamily protein</fullName>
    </submittedName>
</protein>
<gene>
    <name evidence="3" type="ORF">CLLI_20340</name>
</gene>
<comment type="caution">
    <text evidence="3">The sequence shown here is derived from an EMBL/GenBank/DDBJ whole genome shotgun (WGS) entry which is preliminary data.</text>
</comment>
<dbReference type="InterPro" id="IPR005537">
    <property type="entry name" value="RAMP_III_fam"/>
</dbReference>
<dbReference type="OrthoDB" id="9789361at2"/>